<proteinExistence type="predicted"/>
<gene>
    <name evidence="2" type="ORF">EVG20_g10964</name>
</gene>
<dbReference type="GO" id="GO:0097510">
    <property type="term" value="P:base-excision repair, AP site formation via deaminated base removal"/>
    <property type="evidence" value="ECO:0007669"/>
    <property type="project" value="TreeGrafter"/>
</dbReference>
<evidence type="ECO:0000256" key="1">
    <source>
        <dbReference type="SAM" id="MobiDB-lite"/>
    </source>
</evidence>
<dbReference type="AlphaFoldDB" id="A0A4Y9XP60"/>
<feature type="region of interest" description="Disordered" evidence="1">
    <location>
        <begin position="64"/>
        <end position="101"/>
    </location>
</feature>
<dbReference type="InterPro" id="IPR036895">
    <property type="entry name" value="Uracil-DNA_glycosylase-like_sf"/>
</dbReference>
<dbReference type="GO" id="GO:0005739">
    <property type="term" value="C:mitochondrion"/>
    <property type="evidence" value="ECO:0007669"/>
    <property type="project" value="TreeGrafter"/>
</dbReference>
<name>A0A4Y9XP60_9AGAM</name>
<dbReference type="Proteomes" id="UP000298327">
    <property type="component" value="Unassembled WGS sequence"/>
</dbReference>
<dbReference type="PANTHER" id="PTHR11264">
    <property type="entry name" value="URACIL-DNA GLYCOSYLASE"/>
    <property type="match status" value="1"/>
</dbReference>
<evidence type="ECO:0000313" key="2">
    <source>
        <dbReference type="EMBL" id="TFY51522.1"/>
    </source>
</evidence>
<comment type="caution">
    <text evidence="2">The sequence shown here is derived from an EMBL/GenBank/DDBJ whole genome shotgun (WGS) entry which is preliminary data.</text>
</comment>
<dbReference type="Gene3D" id="3.40.470.10">
    <property type="entry name" value="Uracil-DNA glycosylase-like domain"/>
    <property type="match status" value="1"/>
</dbReference>
<dbReference type="STRING" id="205917.A0A4Y9XP60"/>
<reference evidence="2 3" key="1">
    <citation type="submission" date="2019-02" db="EMBL/GenBank/DDBJ databases">
        <title>Genome sequencing of the rare red list fungi Dentipellis fragilis.</title>
        <authorList>
            <person name="Buettner E."/>
            <person name="Kellner H."/>
        </authorList>
    </citation>
    <scope>NUCLEOTIDE SEQUENCE [LARGE SCALE GENOMIC DNA]</scope>
    <source>
        <strain evidence="2 3">DSM 105465</strain>
    </source>
</reference>
<dbReference type="SUPFAM" id="SSF52141">
    <property type="entry name" value="Uracil-DNA glycosylase-like"/>
    <property type="match status" value="1"/>
</dbReference>
<accession>A0A4Y9XP60</accession>
<protein>
    <recommendedName>
        <fullName evidence="4">Uracil-DNA glycosylase-like domain-containing protein</fullName>
    </recommendedName>
</protein>
<evidence type="ECO:0008006" key="4">
    <source>
        <dbReference type="Google" id="ProtNLM"/>
    </source>
</evidence>
<dbReference type="GO" id="GO:0004844">
    <property type="term" value="F:uracil DNA N-glycosylase activity"/>
    <property type="evidence" value="ECO:0007669"/>
    <property type="project" value="InterPro"/>
</dbReference>
<organism evidence="2 3">
    <name type="scientific">Dentipellis fragilis</name>
    <dbReference type="NCBI Taxonomy" id="205917"/>
    <lineage>
        <taxon>Eukaryota</taxon>
        <taxon>Fungi</taxon>
        <taxon>Dikarya</taxon>
        <taxon>Basidiomycota</taxon>
        <taxon>Agaricomycotina</taxon>
        <taxon>Agaricomycetes</taxon>
        <taxon>Russulales</taxon>
        <taxon>Hericiaceae</taxon>
        <taxon>Dentipellis</taxon>
    </lineage>
</organism>
<dbReference type="InterPro" id="IPR002043">
    <property type="entry name" value="UDG_fam1"/>
</dbReference>
<dbReference type="PANTHER" id="PTHR11264:SF0">
    <property type="entry name" value="URACIL-DNA GLYCOSYLASE"/>
    <property type="match status" value="1"/>
</dbReference>
<feature type="compositionally biased region" description="Low complexity" evidence="1">
    <location>
        <begin position="64"/>
        <end position="85"/>
    </location>
</feature>
<dbReference type="EMBL" id="SEOQ01001496">
    <property type="protein sequence ID" value="TFY51522.1"/>
    <property type="molecule type" value="Genomic_DNA"/>
</dbReference>
<sequence>MPLVSKPPFPQCPYKCFTTILIPTPQKVETKAVLCVNMMNAIAKGTLPKRKLVAQNGRLVSVSTSAGQAASSSSSATSDPTETTADAPRKRSKVVKEANESEVEREDVQVLLTSAVQALETLEKDTMHASWYEALKDEFKKPYFGKLKEFLKEEHKAHTVYPPLRDVYSWSRLTPLDKVKVVVIGQVGNPP</sequence>
<keyword evidence="3" id="KW-1185">Reference proteome</keyword>
<evidence type="ECO:0000313" key="3">
    <source>
        <dbReference type="Proteomes" id="UP000298327"/>
    </source>
</evidence>
<dbReference type="OrthoDB" id="10031947at2759"/>
<dbReference type="GO" id="GO:0005634">
    <property type="term" value="C:nucleus"/>
    <property type="evidence" value="ECO:0007669"/>
    <property type="project" value="TreeGrafter"/>
</dbReference>